<dbReference type="OrthoDB" id="2013972at2759"/>
<dbReference type="RefSeq" id="XP_031379928.1">
    <property type="nucleotide sequence ID" value="XM_031524068.1"/>
</dbReference>
<evidence type="ECO:0000313" key="14">
    <source>
        <dbReference type="Proteomes" id="UP000197138"/>
    </source>
</evidence>
<evidence type="ECO:0000256" key="7">
    <source>
        <dbReference type="ARBA" id="ARBA00022989"/>
    </source>
</evidence>
<dbReference type="FunFam" id="3.40.50.150:FF:000043">
    <property type="entry name" value="probable methyltransferase PMT3"/>
    <property type="match status" value="1"/>
</dbReference>
<evidence type="ECO:0000313" key="15">
    <source>
        <dbReference type="Proteomes" id="UP000515151"/>
    </source>
</evidence>
<evidence type="ECO:0000256" key="2">
    <source>
        <dbReference type="ARBA" id="ARBA00008361"/>
    </source>
</evidence>
<proteinExistence type="inferred from homology"/>
<dbReference type="SUPFAM" id="SSF53335">
    <property type="entry name" value="S-adenosyl-L-methionine-dependent methyltransferases"/>
    <property type="match status" value="2"/>
</dbReference>
<feature type="compositionally biased region" description="Pro residues" evidence="12">
    <location>
        <begin position="109"/>
        <end position="124"/>
    </location>
</feature>
<dbReference type="EC" id="2.1.1.-" evidence="11"/>
<dbReference type="Pfam" id="PF03141">
    <property type="entry name" value="Methyltransf_29"/>
    <property type="match status" value="1"/>
</dbReference>
<evidence type="ECO:0000256" key="1">
    <source>
        <dbReference type="ARBA" id="ARBA00004323"/>
    </source>
</evidence>
<protein>
    <recommendedName>
        <fullName evidence="11">Methyltransferase</fullName>
        <ecNumber evidence="11">2.1.1.-</ecNumber>
    </recommendedName>
</protein>
<keyword evidence="8" id="KW-0333">Golgi apparatus</keyword>
<name>A0A218WAX6_PUNGR</name>
<organism evidence="13 14">
    <name type="scientific">Punica granatum</name>
    <name type="common">Pomegranate</name>
    <dbReference type="NCBI Taxonomy" id="22663"/>
    <lineage>
        <taxon>Eukaryota</taxon>
        <taxon>Viridiplantae</taxon>
        <taxon>Streptophyta</taxon>
        <taxon>Embryophyta</taxon>
        <taxon>Tracheophyta</taxon>
        <taxon>Spermatophyta</taxon>
        <taxon>Magnoliopsida</taxon>
        <taxon>eudicotyledons</taxon>
        <taxon>Gunneridae</taxon>
        <taxon>Pentapetalae</taxon>
        <taxon>rosids</taxon>
        <taxon>malvids</taxon>
        <taxon>Myrtales</taxon>
        <taxon>Lythraceae</taxon>
        <taxon>Punica</taxon>
    </lineage>
</organism>
<evidence type="ECO:0000256" key="9">
    <source>
        <dbReference type="ARBA" id="ARBA00023136"/>
    </source>
</evidence>
<dbReference type="InterPro" id="IPR004159">
    <property type="entry name" value="Put_SAM_MeTrfase"/>
</dbReference>
<evidence type="ECO:0000256" key="12">
    <source>
        <dbReference type="SAM" id="MobiDB-lite"/>
    </source>
</evidence>
<keyword evidence="15" id="KW-1185">Reference proteome</keyword>
<dbReference type="AlphaFoldDB" id="A0A218WAX6"/>
<evidence type="ECO:0000256" key="5">
    <source>
        <dbReference type="ARBA" id="ARBA00022692"/>
    </source>
</evidence>
<keyword evidence="9 11" id="KW-0472">Membrane</keyword>
<reference evidence="13" key="2">
    <citation type="submission" date="2017-06" db="EMBL/GenBank/DDBJ databases">
        <title>The pomegranate genome and the genomics of punicalagin biosynthesis.</title>
        <authorList>
            <person name="Xu C."/>
        </authorList>
    </citation>
    <scope>NUCLEOTIDE SEQUENCE [LARGE SCALE GENOMIC DNA]</scope>
    <source>
        <tissue evidence="13">Fresh leaf</tissue>
    </source>
</reference>
<keyword evidence="3 11" id="KW-0489">Methyltransferase</keyword>
<dbReference type="GO" id="GO:0008168">
    <property type="term" value="F:methyltransferase activity"/>
    <property type="evidence" value="ECO:0007669"/>
    <property type="project" value="UniProtKB-UniRule"/>
</dbReference>
<evidence type="ECO:0000256" key="3">
    <source>
        <dbReference type="ARBA" id="ARBA00022603"/>
    </source>
</evidence>
<dbReference type="GO" id="GO:0032259">
    <property type="term" value="P:methylation"/>
    <property type="evidence" value="ECO:0007669"/>
    <property type="project" value="UniProtKB-KW"/>
</dbReference>
<feature type="region of interest" description="Disordered" evidence="12">
    <location>
        <begin position="82"/>
        <end position="130"/>
    </location>
</feature>
<dbReference type="Proteomes" id="UP000515151">
    <property type="component" value="Chromosome 2"/>
</dbReference>
<accession>A0A218WAX6</accession>
<evidence type="ECO:0000256" key="4">
    <source>
        <dbReference type="ARBA" id="ARBA00022679"/>
    </source>
</evidence>
<dbReference type="PANTHER" id="PTHR10108">
    <property type="entry name" value="SAM-DEPENDENT METHYLTRANSFERASE"/>
    <property type="match status" value="1"/>
</dbReference>
<dbReference type="Proteomes" id="UP000197138">
    <property type="component" value="Unassembled WGS sequence"/>
</dbReference>
<keyword evidence="6 11" id="KW-0735">Signal-anchor</keyword>
<dbReference type="PANTHER" id="PTHR10108:SF979">
    <property type="entry name" value="METHYLTRANSFERASE PMT11-RELATED"/>
    <property type="match status" value="1"/>
</dbReference>
<evidence type="ECO:0000256" key="11">
    <source>
        <dbReference type="RuleBase" id="RU366043"/>
    </source>
</evidence>
<feature type="transmembrane region" description="Helical" evidence="11">
    <location>
        <begin position="12"/>
        <end position="31"/>
    </location>
</feature>
<comment type="subcellular location">
    <subcellularLocation>
        <location evidence="1">Golgi apparatus membrane</location>
        <topology evidence="1">Single-pass type II membrane protein</topology>
    </subcellularLocation>
    <subcellularLocation>
        <location evidence="11">Membrane</location>
        <topology evidence="11">Single-pass type II membrane protein</topology>
    </subcellularLocation>
</comment>
<evidence type="ECO:0000256" key="10">
    <source>
        <dbReference type="ARBA" id="ARBA00023180"/>
    </source>
</evidence>
<reference evidence="14" key="1">
    <citation type="journal article" date="2017" name="Plant J.">
        <title>The pomegranate (Punica granatum L.) genome and the genomics of punicalagin biosynthesis.</title>
        <authorList>
            <person name="Qin G."/>
            <person name="Xu C."/>
            <person name="Ming R."/>
            <person name="Tang H."/>
            <person name="Guyot R."/>
            <person name="Kramer E.M."/>
            <person name="Hu Y."/>
            <person name="Yi X."/>
            <person name="Qi Y."/>
            <person name="Xu X."/>
            <person name="Gao Z."/>
            <person name="Pan H."/>
            <person name="Jian J."/>
            <person name="Tian Y."/>
            <person name="Yue Z."/>
            <person name="Xu Y."/>
        </authorList>
    </citation>
    <scope>NUCLEOTIDE SEQUENCE [LARGE SCALE GENOMIC DNA]</scope>
    <source>
        <strain evidence="14">cv. Dabenzi</strain>
    </source>
</reference>
<sequence>MKPLESVNLLRTPVVIKTLAFISLSIAFFYLGKRWSESDGYQQLIFFSSPASSSAAHRRPPSVALSPNLGKTFNLSSIISQGAEQSVPPPADALPPDSSATATAEPVAASPPPPPPIPPPPPPQITRFGIVDENGTMSDDFEVGEFDPDFVEDWKTNGSETEASGTEAGGGGGRITIKKYHLCPESMREYIPCLDNVEAIKRLNSTEKGERFERHCPDKDKGLNCLVPSPQGYRPPIPWPRSRNEVWYYNVPHTRLVEDKGGQNWIFKEKNKFKFPGGGTQFIHGADEYLNQMSQMVPDITFGRHIRVVLDVGCGVASFGAYLLSRDVLTMSVAPKDVHENQIQFALERGVPAMVAAFATRRLLYPSQAFDLIHCSRCRINWTRDDGILLLEVNRMLRAGGYFAWAAQPVYKHEPVLEEQWEEMLNLTNRLCWELVKKEGYIAIWRKPLNNNCYLSREAGTKPPLCEPDDDPDNVWYTDLKACVTRLPDNGFGANVTEWPARLHNPPDRLQSIQMDAVISRNELFRAEWKYWNEIIASYVRALKWKKMKLRNVLDMKAGFGGFAAALIESQIDCWVLNVVPVSGPNTLPVIYDRGLIGVMHDWCEPFDTYPRTYDLLHAAGLFSVEKNRCNMSTIMLEMDRILRPGGHVYIRDSISVMDELQEIGKAMGWHMVLRDTAEGPHASYRILTCEKRLLHA</sequence>
<dbReference type="GO" id="GO:0005802">
    <property type="term" value="C:trans-Golgi network"/>
    <property type="evidence" value="ECO:0007669"/>
    <property type="project" value="TreeGrafter"/>
</dbReference>
<reference evidence="16" key="4">
    <citation type="submission" date="2025-04" db="UniProtKB">
        <authorList>
            <consortium name="RefSeq"/>
        </authorList>
    </citation>
    <scope>IDENTIFICATION</scope>
    <source>
        <tissue evidence="16">Leaf</tissue>
    </source>
</reference>
<evidence type="ECO:0000313" key="13">
    <source>
        <dbReference type="EMBL" id="OWM70027.1"/>
    </source>
</evidence>
<comment type="similarity">
    <text evidence="2 11">Belongs to the methyltransferase superfamily.</text>
</comment>
<dbReference type="GO" id="GO:0005768">
    <property type="term" value="C:endosome"/>
    <property type="evidence" value="ECO:0007669"/>
    <property type="project" value="TreeGrafter"/>
</dbReference>
<keyword evidence="4 11" id="KW-0808">Transferase</keyword>
<evidence type="ECO:0000313" key="16">
    <source>
        <dbReference type="RefSeq" id="XP_031379928.1"/>
    </source>
</evidence>
<evidence type="ECO:0000256" key="8">
    <source>
        <dbReference type="ARBA" id="ARBA00023034"/>
    </source>
</evidence>
<gene>
    <name evidence="16" type="primary">LOC116195093</name>
    <name evidence="13" type="ORF">CDL15_Pgr025876</name>
</gene>
<keyword evidence="7 11" id="KW-1133">Transmembrane helix</keyword>
<dbReference type="EMBL" id="MTKT01004810">
    <property type="protein sequence ID" value="OWM70027.1"/>
    <property type="molecule type" value="Genomic_DNA"/>
</dbReference>
<dbReference type="GeneID" id="116195093"/>
<evidence type="ECO:0000256" key="6">
    <source>
        <dbReference type="ARBA" id="ARBA00022968"/>
    </source>
</evidence>
<reference evidence="15" key="3">
    <citation type="journal article" date="2020" name="Plant Biotechnol. J.">
        <title>The pomegranate (Punica granatum L.) draft genome dissects genetic divergence between soft- and hard-seeded cultivars.</title>
        <authorList>
            <person name="Luo X."/>
            <person name="Li H."/>
            <person name="Wu Z."/>
            <person name="Yao W."/>
            <person name="Zhao P."/>
            <person name="Cao D."/>
            <person name="Yu H."/>
            <person name="Li K."/>
            <person name="Poudel K."/>
            <person name="Zhao D."/>
            <person name="Zhang F."/>
            <person name="Xia X."/>
            <person name="Chen L."/>
            <person name="Wang Q."/>
            <person name="Jing D."/>
            <person name="Cao S."/>
        </authorList>
    </citation>
    <scope>NUCLEOTIDE SEQUENCE [LARGE SCALE GENOMIC DNA]</scope>
</reference>
<keyword evidence="10 11" id="KW-0325">Glycoprotein</keyword>
<dbReference type="Gene3D" id="3.40.50.150">
    <property type="entry name" value="Vaccinia Virus protein VP39"/>
    <property type="match status" value="1"/>
</dbReference>
<dbReference type="GO" id="GO:0000139">
    <property type="term" value="C:Golgi membrane"/>
    <property type="evidence" value="ECO:0007669"/>
    <property type="project" value="UniProtKB-SubCell"/>
</dbReference>
<keyword evidence="5 11" id="KW-0812">Transmembrane</keyword>
<dbReference type="InterPro" id="IPR029063">
    <property type="entry name" value="SAM-dependent_MTases_sf"/>
</dbReference>